<feature type="region of interest" description="Disordered" evidence="1">
    <location>
        <begin position="77"/>
        <end position="96"/>
    </location>
</feature>
<sequence>MRYTVSIICSILGWMSASEQPFSTSWRKSLAYSRNLLLSRVLSRPLDSEQRVSAKHLLGMRPYLVMRLCSMSHCPPSFRGSLSRNETKRPSTGSPLRAVSTMLFRKKLHRSTLSQKKR</sequence>
<accession>A0A6B0UN71</accession>
<feature type="compositionally biased region" description="Polar residues" evidence="1">
    <location>
        <begin position="80"/>
        <end position="94"/>
    </location>
</feature>
<organism evidence="2">
    <name type="scientific">Ixodes ricinus</name>
    <name type="common">Common tick</name>
    <name type="synonym">Acarus ricinus</name>
    <dbReference type="NCBI Taxonomy" id="34613"/>
    <lineage>
        <taxon>Eukaryota</taxon>
        <taxon>Metazoa</taxon>
        <taxon>Ecdysozoa</taxon>
        <taxon>Arthropoda</taxon>
        <taxon>Chelicerata</taxon>
        <taxon>Arachnida</taxon>
        <taxon>Acari</taxon>
        <taxon>Parasitiformes</taxon>
        <taxon>Ixodida</taxon>
        <taxon>Ixodoidea</taxon>
        <taxon>Ixodidae</taxon>
        <taxon>Ixodinae</taxon>
        <taxon>Ixodes</taxon>
    </lineage>
</organism>
<proteinExistence type="predicted"/>
<name>A0A6B0UN71_IXORI</name>
<evidence type="ECO:0000313" key="2">
    <source>
        <dbReference type="EMBL" id="MXU90838.1"/>
    </source>
</evidence>
<reference evidence="2" key="1">
    <citation type="submission" date="2019-12" db="EMBL/GenBank/DDBJ databases">
        <title>An insight into the sialome of adult female Ixodes ricinus ticks feeding for 6 days.</title>
        <authorList>
            <person name="Perner J."/>
            <person name="Ribeiro J.M.C."/>
        </authorList>
    </citation>
    <scope>NUCLEOTIDE SEQUENCE</scope>
    <source>
        <strain evidence="2">Semi-engorged</strain>
        <tissue evidence="2">Salivary glands</tissue>
    </source>
</reference>
<dbReference type="AlphaFoldDB" id="A0A6B0UN71"/>
<protein>
    <submittedName>
        <fullName evidence="2">Uncharacterized protein</fullName>
    </submittedName>
</protein>
<dbReference type="EMBL" id="GIFC01008755">
    <property type="protein sequence ID" value="MXU90838.1"/>
    <property type="molecule type" value="Transcribed_RNA"/>
</dbReference>
<evidence type="ECO:0000256" key="1">
    <source>
        <dbReference type="SAM" id="MobiDB-lite"/>
    </source>
</evidence>